<accession>A0ABT5EIN8</accession>
<dbReference type="RefSeq" id="WP_271916593.1">
    <property type="nucleotide sequence ID" value="NZ_JAQNDO010000001.1"/>
</dbReference>
<feature type="signal peptide" evidence="1">
    <location>
        <begin position="1"/>
        <end position="20"/>
    </location>
</feature>
<reference evidence="2 3" key="1">
    <citation type="submission" date="2022-11" db="EMBL/GenBank/DDBJ databases">
        <title>Minimal conservation of predation-associated metabolite biosynthetic gene clusters underscores biosynthetic potential of Myxococcota including descriptions for ten novel species: Archangium lansinium sp. nov., Myxococcus landrumus sp. nov., Nannocystis bai.</title>
        <authorList>
            <person name="Ahearne A."/>
            <person name="Stevens C."/>
            <person name="Dowd S."/>
        </authorList>
    </citation>
    <scope>NUCLEOTIDE SEQUENCE [LARGE SCALE GENOMIC DNA]</scope>
    <source>
        <strain evidence="2 3">RJM3</strain>
    </source>
</reference>
<feature type="chain" id="PRO_5045330541" description="Lipoprotein" evidence="1">
    <location>
        <begin position="21"/>
        <end position="334"/>
    </location>
</feature>
<keyword evidence="3" id="KW-1185">Reference proteome</keyword>
<proteinExistence type="predicted"/>
<protein>
    <recommendedName>
        <fullName evidence="4">Lipoprotein</fullName>
    </recommendedName>
</protein>
<evidence type="ECO:0000313" key="2">
    <source>
        <dbReference type="EMBL" id="MDC0741369.1"/>
    </source>
</evidence>
<evidence type="ECO:0000313" key="3">
    <source>
        <dbReference type="Proteomes" id="UP001221411"/>
    </source>
</evidence>
<dbReference type="EMBL" id="JAQNDO010000001">
    <property type="protein sequence ID" value="MDC0741369.1"/>
    <property type="molecule type" value="Genomic_DNA"/>
</dbReference>
<dbReference type="Proteomes" id="UP001221411">
    <property type="component" value="Unassembled WGS sequence"/>
</dbReference>
<sequence>MPSAHMLVPAVLAVSLLTCAAPEPAPVIPVLPSVPSTPGAVPPRPNGACPPDSPDKYEELLAAMRREEATHTHVVPEHDTRFGAVVCKAKQGVWRDPTGQVRACTVARPVTVSGIDIGADAYTLFHANGHPWQTHVAHPITWKTAAGVVVPCAADLVVFSKTGALEHCKLHRPMVLDGVACRAGESVAFHPGGRLWAATIDAPVLALGITFPEGKRLSWHEDGSFAGAYVTEPWEIQGFVVRSDVKVHPNGKLAEIVLAQPRDLAGQSFPAGAKLRFRADGTLQRADYVSKRGFMIHGEPWSDTVHLTFDCHEKVVESHTEHFQADHAPHPPKR</sequence>
<organism evidence="2 3">
    <name type="scientific">Polyangium mundeleinium</name>
    <dbReference type="NCBI Taxonomy" id="2995306"/>
    <lineage>
        <taxon>Bacteria</taxon>
        <taxon>Pseudomonadati</taxon>
        <taxon>Myxococcota</taxon>
        <taxon>Polyangia</taxon>
        <taxon>Polyangiales</taxon>
        <taxon>Polyangiaceae</taxon>
        <taxon>Polyangium</taxon>
    </lineage>
</organism>
<keyword evidence="1" id="KW-0732">Signal</keyword>
<gene>
    <name evidence="2" type="ORF">POL67_08435</name>
</gene>
<evidence type="ECO:0008006" key="4">
    <source>
        <dbReference type="Google" id="ProtNLM"/>
    </source>
</evidence>
<evidence type="ECO:0000256" key="1">
    <source>
        <dbReference type="SAM" id="SignalP"/>
    </source>
</evidence>
<comment type="caution">
    <text evidence="2">The sequence shown here is derived from an EMBL/GenBank/DDBJ whole genome shotgun (WGS) entry which is preliminary data.</text>
</comment>
<name>A0ABT5EIN8_9BACT</name>